<evidence type="ECO:0000256" key="1">
    <source>
        <dbReference type="ARBA" id="ARBA00023015"/>
    </source>
</evidence>
<dbReference type="SUPFAM" id="SSF46689">
    <property type="entry name" value="Homeodomain-like"/>
    <property type="match status" value="1"/>
</dbReference>
<dbReference type="Proteomes" id="UP001216674">
    <property type="component" value="Unassembled WGS sequence"/>
</dbReference>
<keyword evidence="3" id="KW-0804">Transcription</keyword>
<dbReference type="InterPro" id="IPR018060">
    <property type="entry name" value="HTH_AraC"/>
</dbReference>
<proteinExistence type="predicted"/>
<gene>
    <name evidence="5" type="ORF">P3W85_44120</name>
</gene>
<organism evidence="5 6">
    <name type="scientific">Cupriavidus basilensis</name>
    <dbReference type="NCBI Taxonomy" id="68895"/>
    <lineage>
        <taxon>Bacteria</taxon>
        <taxon>Pseudomonadati</taxon>
        <taxon>Pseudomonadota</taxon>
        <taxon>Betaproteobacteria</taxon>
        <taxon>Burkholderiales</taxon>
        <taxon>Burkholderiaceae</taxon>
        <taxon>Cupriavidus</taxon>
    </lineage>
</organism>
<accession>A0ABT6B565</accession>
<keyword evidence="6" id="KW-1185">Reference proteome</keyword>
<protein>
    <submittedName>
        <fullName evidence="5">AraC family transcriptional regulator</fullName>
    </submittedName>
</protein>
<dbReference type="PANTHER" id="PTHR46796:SF6">
    <property type="entry name" value="ARAC SUBFAMILY"/>
    <property type="match status" value="1"/>
</dbReference>
<dbReference type="Gene3D" id="1.10.10.60">
    <property type="entry name" value="Homeodomain-like"/>
    <property type="match status" value="1"/>
</dbReference>
<evidence type="ECO:0000313" key="5">
    <source>
        <dbReference type="EMBL" id="MDF3839874.1"/>
    </source>
</evidence>
<dbReference type="Pfam" id="PF12833">
    <property type="entry name" value="HTH_18"/>
    <property type="match status" value="1"/>
</dbReference>
<dbReference type="PROSITE" id="PS01124">
    <property type="entry name" value="HTH_ARAC_FAMILY_2"/>
    <property type="match status" value="1"/>
</dbReference>
<dbReference type="RefSeq" id="WP_276269461.1">
    <property type="nucleotide sequence ID" value="NZ_JARJLM010000717.1"/>
</dbReference>
<name>A0ABT6B565_9BURK</name>
<evidence type="ECO:0000256" key="2">
    <source>
        <dbReference type="ARBA" id="ARBA00023125"/>
    </source>
</evidence>
<dbReference type="SMART" id="SM00342">
    <property type="entry name" value="HTH_ARAC"/>
    <property type="match status" value="1"/>
</dbReference>
<feature type="domain" description="HTH araC/xylS-type" evidence="4">
    <location>
        <begin position="209"/>
        <end position="310"/>
    </location>
</feature>
<evidence type="ECO:0000256" key="3">
    <source>
        <dbReference type="ARBA" id="ARBA00023163"/>
    </source>
</evidence>
<dbReference type="EMBL" id="JARJLM010000717">
    <property type="protein sequence ID" value="MDF3839874.1"/>
    <property type="molecule type" value="Genomic_DNA"/>
</dbReference>
<comment type="caution">
    <text evidence="5">The sequence shown here is derived from an EMBL/GenBank/DDBJ whole genome shotgun (WGS) entry which is preliminary data.</text>
</comment>
<evidence type="ECO:0000259" key="4">
    <source>
        <dbReference type="PROSITE" id="PS01124"/>
    </source>
</evidence>
<keyword evidence="1" id="KW-0805">Transcription regulation</keyword>
<dbReference type="Pfam" id="PF14525">
    <property type="entry name" value="AraC_binding_2"/>
    <property type="match status" value="1"/>
</dbReference>
<reference evidence="5 6" key="1">
    <citation type="submission" date="2023-03" db="EMBL/GenBank/DDBJ databases">
        <title>Draft assemblies of triclosan tolerant bacteria isolated from returned activated sludge.</title>
        <authorList>
            <person name="Van Hamelsveld S."/>
        </authorList>
    </citation>
    <scope>NUCLEOTIDE SEQUENCE [LARGE SCALE GENOMIC DNA]</scope>
    <source>
        <strain evidence="5 6">GW210010_S58</strain>
    </source>
</reference>
<dbReference type="InterPro" id="IPR050204">
    <property type="entry name" value="AraC_XylS_family_regulators"/>
</dbReference>
<sequence length="320" mass="35956">MQIPPFELRFEGCDDWQAGLERHILSYHCSVVDAKWFRCQAIVAHLYGNTVAEMRVDAARLERRAIDIDGADRTLVKVMWQLTGRSRIHQGRNNATLDAGTWAICDPGREYSLDFDKGARFLLMLLPHAQCSGWLSALGTLSAQALPACGPAHIAKTVLSAMLRDVAHLDGESERTLHESVIALVHRAVSFEMCSRGMLAQSERSMLLTQVKAYMLEHLADHTLTVERVATVFAMSRRSLYNLFELGDVSPHVFIRNARLDRACSLLTDPTWCHAQMAHIALQCGFPDPAHFSRAFHARHGVAPSAWRELSLRAWREKCT</sequence>
<keyword evidence="2" id="KW-0238">DNA-binding</keyword>
<dbReference type="PANTHER" id="PTHR46796">
    <property type="entry name" value="HTH-TYPE TRANSCRIPTIONAL ACTIVATOR RHAS-RELATED"/>
    <property type="match status" value="1"/>
</dbReference>
<dbReference type="InterPro" id="IPR009057">
    <property type="entry name" value="Homeodomain-like_sf"/>
</dbReference>
<evidence type="ECO:0000313" key="6">
    <source>
        <dbReference type="Proteomes" id="UP001216674"/>
    </source>
</evidence>
<dbReference type="InterPro" id="IPR035418">
    <property type="entry name" value="AraC-bd_2"/>
</dbReference>